<dbReference type="GO" id="GO:0009088">
    <property type="term" value="P:threonine biosynthetic process"/>
    <property type="evidence" value="ECO:0007669"/>
    <property type="project" value="UniProtKB-KW"/>
</dbReference>
<keyword evidence="2 9" id="KW-0808">Transferase</keyword>
<evidence type="ECO:0000259" key="8">
    <source>
        <dbReference type="Pfam" id="PF01636"/>
    </source>
</evidence>
<evidence type="ECO:0000256" key="6">
    <source>
        <dbReference type="ARBA" id="ARBA00022840"/>
    </source>
</evidence>
<accession>A0A0L6W124</accession>
<keyword evidence="4" id="KW-0547">Nucleotide-binding</keyword>
<dbReference type="InterPro" id="IPR011009">
    <property type="entry name" value="Kinase-like_dom_sf"/>
</dbReference>
<dbReference type="Gene3D" id="3.30.200.20">
    <property type="entry name" value="Phosphorylase Kinase, domain 1"/>
    <property type="match status" value="1"/>
</dbReference>
<proteinExistence type="inferred from homology"/>
<dbReference type="PATRIC" id="fig|281456.6.peg.2774"/>
<evidence type="ECO:0000256" key="4">
    <source>
        <dbReference type="ARBA" id="ARBA00022741"/>
    </source>
</evidence>
<evidence type="ECO:0000256" key="1">
    <source>
        <dbReference type="ARBA" id="ARBA00022605"/>
    </source>
</evidence>
<dbReference type="RefSeq" id="WP_013118981.1">
    <property type="nucleotide sequence ID" value="NZ_LGTE01000022.1"/>
</dbReference>
<dbReference type="GO" id="GO:0005524">
    <property type="term" value="F:ATP binding"/>
    <property type="evidence" value="ECO:0007669"/>
    <property type="project" value="UniProtKB-KW"/>
</dbReference>
<evidence type="ECO:0000256" key="7">
    <source>
        <dbReference type="ARBA" id="ARBA00038240"/>
    </source>
</evidence>
<dbReference type="SUPFAM" id="SSF56112">
    <property type="entry name" value="Protein kinase-like (PK-like)"/>
    <property type="match status" value="1"/>
</dbReference>
<dbReference type="InterPro" id="IPR005280">
    <property type="entry name" value="Homoserine_kinase_II"/>
</dbReference>
<dbReference type="Proteomes" id="UP000037175">
    <property type="component" value="Unassembled WGS sequence"/>
</dbReference>
<organism evidence="9 10">
    <name type="scientific">Thermincola ferriacetica</name>
    <dbReference type="NCBI Taxonomy" id="281456"/>
    <lineage>
        <taxon>Bacteria</taxon>
        <taxon>Bacillati</taxon>
        <taxon>Bacillota</taxon>
        <taxon>Clostridia</taxon>
        <taxon>Eubacteriales</taxon>
        <taxon>Thermincolaceae</taxon>
        <taxon>Thermincola</taxon>
    </lineage>
</organism>
<sequence>MDTSKMQQFPELTTDRIFGLYIESEENKKRSEELYKALDQAFIWSIISEVVAHYDIGKVTELYEIFGGYVNRSFGIYTEKDGQKQEFFVRLYKKGVTEKEIMFEHSLLDFVKANGLDMAAGIYRTKDGRSFLKKIIGTGEKAEERYFAVYEFLPGEDKYTWVENVLTDEEFASIAEILATFHNAARGFDPKGLERVEPKILELIPTLKAKFKEYAETDWKDKFTEYFLKNLDSILEEIDRIKIPAEELAKMPMNPIHCDFHPGNLKYANNKAVGIFDFDWSKIDLRLFDIGLGLVYCCSSWIDETDGTMMLDQSAIFLKAYQNKLKELGGLEPLNEVEKKHLPTMLAAGNMYLIFWALRDYYSNLGELNVFEYLTYLQHQVKLMNWIRKNWDVLLEIANSI</sequence>
<comment type="caution">
    <text evidence="9">The sequence shown here is derived from an EMBL/GenBank/DDBJ whole genome shotgun (WGS) entry which is preliminary data.</text>
</comment>
<evidence type="ECO:0000256" key="2">
    <source>
        <dbReference type="ARBA" id="ARBA00022679"/>
    </source>
</evidence>
<dbReference type="Pfam" id="PF01636">
    <property type="entry name" value="APH"/>
    <property type="match status" value="1"/>
</dbReference>
<dbReference type="InterPro" id="IPR050249">
    <property type="entry name" value="Pseudomonas-type_ThrB"/>
</dbReference>
<gene>
    <name evidence="9" type="ORF">Tfer_2658</name>
</gene>
<evidence type="ECO:0000256" key="3">
    <source>
        <dbReference type="ARBA" id="ARBA00022697"/>
    </source>
</evidence>
<dbReference type="Gene3D" id="3.90.1200.10">
    <property type="match status" value="1"/>
</dbReference>
<reference evidence="10" key="1">
    <citation type="submission" date="2015-07" db="EMBL/GenBank/DDBJ databases">
        <title>Complete Genome of Thermincola ferriacetica strain Z-0001T.</title>
        <authorList>
            <person name="Lusk B."/>
            <person name="Badalamenti J.P."/>
            <person name="Parameswaran P."/>
            <person name="Bond D.R."/>
            <person name="Torres C.I."/>
        </authorList>
    </citation>
    <scope>NUCLEOTIDE SEQUENCE [LARGE SCALE GENOMIC DNA]</scope>
    <source>
        <strain evidence="10">Z-0001</strain>
    </source>
</reference>
<name>A0A0L6W124_9FIRM</name>
<comment type="similarity">
    <text evidence="7">Belongs to the pseudomonas-type ThrB family.</text>
</comment>
<keyword evidence="10" id="KW-1185">Reference proteome</keyword>
<dbReference type="AlphaFoldDB" id="A0A0L6W124"/>
<keyword evidence="5" id="KW-0418">Kinase</keyword>
<evidence type="ECO:0000256" key="5">
    <source>
        <dbReference type="ARBA" id="ARBA00022777"/>
    </source>
</evidence>
<dbReference type="EMBL" id="LGTE01000022">
    <property type="protein sequence ID" value="KNZ68779.1"/>
    <property type="molecule type" value="Genomic_DNA"/>
</dbReference>
<keyword evidence="3" id="KW-0791">Threonine biosynthesis</keyword>
<dbReference type="GO" id="GO:0004413">
    <property type="term" value="F:homoserine kinase activity"/>
    <property type="evidence" value="ECO:0007669"/>
    <property type="project" value="InterPro"/>
</dbReference>
<evidence type="ECO:0000313" key="9">
    <source>
        <dbReference type="EMBL" id="KNZ68779.1"/>
    </source>
</evidence>
<protein>
    <submittedName>
        <fullName evidence="9">Aminoglycoside phosphotransferase</fullName>
    </submittedName>
</protein>
<keyword evidence="6" id="KW-0067">ATP-binding</keyword>
<dbReference type="PANTHER" id="PTHR21064:SF6">
    <property type="entry name" value="AMINOGLYCOSIDE PHOSPHOTRANSFERASE DOMAIN-CONTAINING PROTEIN"/>
    <property type="match status" value="1"/>
</dbReference>
<evidence type="ECO:0000313" key="10">
    <source>
        <dbReference type="Proteomes" id="UP000037175"/>
    </source>
</evidence>
<dbReference type="InterPro" id="IPR002575">
    <property type="entry name" value="Aminoglycoside_PTrfase"/>
</dbReference>
<dbReference type="PANTHER" id="PTHR21064">
    <property type="entry name" value="AMINOGLYCOSIDE PHOSPHOTRANSFERASE DOMAIN-CONTAINING PROTEIN-RELATED"/>
    <property type="match status" value="1"/>
</dbReference>
<feature type="domain" description="Aminoglycoside phosphotransferase" evidence="8">
    <location>
        <begin position="67"/>
        <end position="307"/>
    </location>
</feature>
<keyword evidence="1" id="KW-0028">Amino-acid biosynthesis</keyword>
<dbReference type="CDD" id="cd05153">
    <property type="entry name" value="HomoserineK_II"/>
    <property type="match status" value="1"/>
</dbReference>